<evidence type="ECO:0000313" key="1">
    <source>
        <dbReference type="EMBL" id="KAH7859894.1"/>
    </source>
</evidence>
<accession>A0ACB7Z2K2</accession>
<dbReference type="EMBL" id="CM037154">
    <property type="protein sequence ID" value="KAH7859894.1"/>
    <property type="molecule type" value="Genomic_DNA"/>
</dbReference>
<protein>
    <submittedName>
        <fullName evidence="1">Uncharacterized protein</fullName>
    </submittedName>
</protein>
<keyword evidence="2" id="KW-1185">Reference proteome</keyword>
<organism evidence="1 2">
    <name type="scientific">Vaccinium darrowii</name>
    <dbReference type="NCBI Taxonomy" id="229202"/>
    <lineage>
        <taxon>Eukaryota</taxon>
        <taxon>Viridiplantae</taxon>
        <taxon>Streptophyta</taxon>
        <taxon>Embryophyta</taxon>
        <taxon>Tracheophyta</taxon>
        <taxon>Spermatophyta</taxon>
        <taxon>Magnoliopsida</taxon>
        <taxon>eudicotyledons</taxon>
        <taxon>Gunneridae</taxon>
        <taxon>Pentapetalae</taxon>
        <taxon>asterids</taxon>
        <taxon>Ericales</taxon>
        <taxon>Ericaceae</taxon>
        <taxon>Vaccinioideae</taxon>
        <taxon>Vaccinieae</taxon>
        <taxon>Vaccinium</taxon>
    </lineage>
</organism>
<dbReference type="Proteomes" id="UP000828048">
    <property type="component" value="Chromosome 4"/>
</dbReference>
<sequence length="117" mass="13080">MIVGEMASEGIKIGDNLVVANIIDKLPSSWKEFQKGMCHKQKEISLETLIGCIHMEEEAESRNAQLAQEGIEHSTKTFAWFIMWKGGGQTLVLIGTSAMTKLGLKYILPLMKRKQLC</sequence>
<proteinExistence type="predicted"/>
<evidence type="ECO:0000313" key="2">
    <source>
        <dbReference type="Proteomes" id="UP000828048"/>
    </source>
</evidence>
<name>A0ACB7Z2K2_9ERIC</name>
<reference evidence="1 2" key="1">
    <citation type="journal article" date="2021" name="Hortic Res">
        <title>High-quality reference genome and annotation aids understanding of berry development for evergreen blueberry (Vaccinium darrowii).</title>
        <authorList>
            <person name="Yu J."/>
            <person name="Hulse-Kemp A.M."/>
            <person name="Babiker E."/>
            <person name="Staton M."/>
        </authorList>
    </citation>
    <scope>NUCLEOTIDE SEQUENCE [LARGE SCALE GENOMIC DNA]</scope>
    <source>
        <strain evidence="2">cv. NJ 8807/NJ 8810</strain>
        <tissue evidence="1">Young leaf</tissue>
    </source>
</reference>
<gene>
    <name evidence="1" type="ORF">Vadar_006808</name>
</gene>
<comment type="caution">
    <text evidence="1">The sequence shown here is derived from an EMBL/GenBank/DDBJ whole genome shotgun (WGS) entry which is preliminary data.</text>
</comment>